<dbReference type="PANTHER" id="PTHR33050">
    <property type="entry name" value="REVERSE TRANSCRIPTASE DOMAIN-CONTAINING PROTEIN"/>
    <property type="match status" value="1"/>
</dbReference>
<dbReference type="PROSITE" id="PS00028">
    <property type="entry name" value="ZINC_FINGER_C2H2_1"/>
    <property type="match status" value="3"/>
</dbReference>
<dbReference type="SUPFAM" id="SSF57667">
    <property type="entry name" value="beta-beta-alpha zinc fingers"/>
    <property type="match status" value="2"/>
</dbReference>
<evidence type="ECO:0000256" key="3">
    <source>
        <dbReference type="SAM" id="Coils"/>
    </source>
</evidence>
<feature type="domain" description="C2H2-type" evidence="5">
    <location>
        <begin position="818"/>
        <end position="840"/>
    </location>
</feature>
<keyword evidence="1" id="KW-0233">DNA recombination</keyword>
<protein>
    <recommendedName>
        <fullName evidence="5">C2H2-type domain-containing protein</fullName>
    </recommendedName>
</protein>
<dbReference type="InterPro" id="IPR036236">
    <property type="entry name" value="Znf_C2H2_sf"/>
</dbReference>
<evidence type="ECO:0000256" key="1">
    <source>
        <dbReference type="ARBA" id="ARBA00023172"/>
    </source>
</evidence>
<keyword evidence="2" id="KW-0862">Zinc</keyword>
<dbReference type="GO" id="GO:0008270">
    <property type="term" value="F:zinc ion binding"/>
    <property type="evidence" value="ECO:0007669"/>
    <property type="project" value="UniProtKB-KW"/>
</dbReference>
<gene>
    <name evidence="6" type="ORF">A1Q1_03965</name>
</gene>
<feature type="region of interest" description="Disordered" evidence="4">
    <location>
        <begin position="71"/>
        <end position="116"/>
    </location>
</feature>
<dbReference type="GeneID" id="25987478"/>
<dbReference type="OrthoDB" id="2556210at2759"/>
<feature type="compositionally biased region" description="Pro residues" evidence="4">
    <location>
        <begin position="895"/>
        <end position="927"/>
    </location>
</feature>
<dbReference type="Gene3D" id="3.30.160.60">
    <property type="entry name" value="Classic Zinc Finger"/>
    <property type="match status" value="2"/>
</dbReference>
<feature type="compositionally biased region" description="Low complexity" evidence="4">
    <location>
        <begin position="511"/>
        <end position="535"/>
    </location>
</feature>
<evidence type="ECO:0000313" key="6">
    <source>
        <dbReference type="EMBL" id="EJT52449.1"/>
    </source>
</evidence>
<dbReference type="KEGG" id="tasa:A1Q1_03965"/>
<dbReference type="GO" id="GO:0003677">
    <property type="term" value="F:DNA binding"/>
    <property type="evidence" value="ECO:0007669"/>
    <property type="project" value="InterPro"/>
</dbReference>
<dbReference type="Gene3D" id="3.30.70.270">
    <property type="match status" value="1"/>
</dbReference>
<proteinExistence type="predicted"/>
<feature type="region of interest" description="Disordered" evidence="4">
    <location>
        <begin position="957"/>
        <end position="987"/>
    </location>
</feature>
<dbReference type="Gene3D" id="3.30.420.10">
    <property type="entry name" value="Ribonuclease H-like superfamily/Ribonuclease H"/>
    <property type="match status" value="1"/>
</dbReference>
<accession>J6F5X4</accession>
<dbReference type="InterPro" id="IPR043128">
    <property type="entry name" value="Rev_trsase/Diguanyl_cyclase"/>
</dbReference>
<feature type="compositionally biased region" description="Low complexity" evidence="4">
    <location>
        <begin position="399"/>
        <end position="409"/>
    </location>
</feature>
<evidence type="ECO:0000259" key="5">
    <source>
        <dbReference type="PROSITE" id="PS50157"/>
    </source>
</evidence>
<reference evidence="6 7" key="1">
    <citation type="journal article" date="2012" name="Eukaryot. Cell">
        <title>Draft genome sequence of CBS 2479, the standard type strain of Trichosporon asahii.</title>
        <authorList>
            <person name="Yang R.Y."/>
            <person name="Li H.T."/>
            <person name="Zhu H."/>
            <person name="Zhou G.P."/>
            <person name="Wang M."/>
            <person name="Wang L."/>
        </authorList>
    </citation>
    <scope>NUCLEOTIDE SEQUENCE [LARGE SCALE GENOMIC DNA]</scope>
    <source>
        <strain evidence="7">ATCC 90039 / CBS 2479 / JCM 2466 / KCTC 7840 / NCYC 2677 / UAMH 7654</strain>
    </source>
</reference>
<comment type="caution">
    <text evidence="6">The sequence shown here is derived from an EMBL/GenBank/DDBJ whole genome shotgun (WGS) entry which is preliminary data.</text>
</comment>
<dbReference type="CDD" id="cd09275">
    <property type="entry name" value="RNase_HI_RT_DIRS1"/>
    <property type="match status" value="1"/>
</dbReference>
<dbReference type="SUPFAM" id="SSF56349">
    <property type="entry name" value="DNA breaking-rejoining enzymes"/>
    <property type="match status" value="1"/>
</dbReference>
<keyword evidence="2" id="KW-0863">Zinc-finger</keyword>
<dbReference type="EMBL" id="ALBS01000025">
    <property type="protein sequence ID" value="EJT52449.1"/>
    <property type="molecule type" value="Genomic_DNA"/>
</dbReference>
<feature type="region of interest" description="Disordered" evidence="4">
    <location>
        <begin position="461"/>
        <end position="558"/>
    </location>
</feature>
<dbReference type="InterPro" id="IPR000477">
    <property type="entry name" value="RT_dom"/>
</dbReference>
<dbReference type="GO" id="GO:0006310">
    <property type="term" value="P:DNA recombination"/>
    <property type="evidence" value="ECO:0007669"/>
    <property type="project" value="UniProtKB-KW"/>
</dbReference>
<feature type="coiled-coil region" evidence="3">
    <location>
        <begin position="16"/>
        <end position="43"/>
    </location>
</feature>
<sequence length="1858" mass="201751">MAQPGQDIFQLRPDANRERIRQLEEIRARRREAEERHETAIAASDRDAELLAQTDIDLVDQEEQALIREIQNAGGQVPPRPNVPPNPPPNVPPIPPPGPIPPIPPPGGPPRGDDDQAYQFLYENQVNTQRSVTALSTQFQAFITEFRQGQKRPRDEGEFDDALPSIQAQFAYLDEKHLDAALAGKLAPDLLVHLVAPTHSFYKEVPDDNTVAILADGADSLRTVRPKKSEPDVVKRIMASIPAFSVFAVAWGNLTSIMCHGLTDDPARAVRLQRAMHTYCEWLGDCSATFTWESVVRYHVRFTTPLFAVGASRPEVWVTEGNPRLLTGLERRSAATPRARTKTSTARAAAATTKDKAPVGCLRWNWGECKAVKCNYAHEAYGTMAQPHTAKRVRFSPATPAAVVPTSPARTYTARDSPAASLHSSRSRAMHSPPPAPSPTNATPGAKRVPFSLAARLVPQPVAPLRSRLQPPPPGPTLSERIAHGPPSSGSTAPTPSARSSVLAPLPPVSPVSARVPRVSSPATPTASLGVSAPVAPSPAPLELEDRSSPAPVPDTVSPFWDPAALPISLSSDDEYEDVGEPASDSSDEVILLSGPPTPRGPPSAAGSSDGDDEATPAASLLVGGTAGKVITLRGAQPAPPVPGPPFSCPRCSKSCQSRAGYLSHYQKHLDPLVECSNCGKKGWHTGSMIRHCRTCFRQSLPPDGDEPGPAEGEAQTGALIDEQIISLGPPRPAPRTRGPPFECPHDGCTRTLQTKEGFRLHWQTHGAPLFECRVCGKTTHQRGQMRDHIWSHTISPAGQRTRPALSSQLWFDGDAPFKCPQCPQEFATRATAYAHLRTHYAPDCKCEWCDFMDHSPRAIRQHARTCPRRPGASSAGPGPTSMASLASPRDRFPDSPPRPPAPTARQPSPEPPSIAPPREPSAPPAPEWWSSHLDPVMWDAEDARRELDALARAAGLQPPDAPVPARPNTTPPFPVFDPAGSPATTSRLRPEAWAHALQGYPDPAFVHNILGMIKHGAKLGYDGPLRGSDRPVPRNHNMSGEALTAVRTSVREACAKGFTRLKRPGEVSAQSPVGAVPKKPSGWRMINDLSWPRTQDRVPSSSVNEGVQLPERWLSYQSIDGLLDDLTVDFDADTWLWKMDLKDAYRHVVVDAADAALLGFHLDGKDYVDCCLNFGGKSSPFIFNMFSEALAWILASFGLRNRHLLDDFFGRCKAARGPAILRFLDALCGYLGLSVARHKSLTGPCVEILGIMVDGPTASAWLSPDKLEKLRWSVRSALSRESNDQISFSAAESLVGSLTDATRIVAAGRAFTRGFYDWLTDNRHRGHRATLRLSRDLKSDLRWWNNLLRKWPGVRLLRRPRGSIEIWTDAATSSGLGGHLGPPEAVTARFSAPVPDHLRGANIMALEAEAVHEALQRWAPAHKGFRVVCRVDNQAVVNALLTGRIRHRDTQRVVRRIFTLLHEHRIFLRVSWIASEDNAVADALSRQVLAPVDIRALLGPPRNWQALVGGSPDFALFLWNGLSPSNRARIEGAVHDFADFAATRGWTKPYFPASEHQAGEWLVHEAKRLRAKGPLRATTLRARLQALKSWHIDLGLDHSSLASPRLARLITGACRTLGAAPQHRKQALPITLPLLRRVLAEIRRRPTDFGGRVAALALDAAFCLAFACFLRGGEFTRDTFDARRHLRRGSVMLAPGATATLHIPASKTDPHGGGVTVVIPEGPPDVCPRARLRLWLAVSPLRGDNDPLFWLPGGRFPKSAVLDALNRALRSAGVPTDGFSGHSFRRGAATWAASVGTPVDDIMLLGRWKSAAALKYIDITPAAVGALGHRVLSAPASQSSIPASGVPAPGDIWTPRV</sequence>
<dbReference type="InterPro" id="IPR011010">
    <property type="entry name" value="DNA_brk_join_enz"/>
</dbReference>
<feature type="compositionally biased region" description="Pro residues" evidence="4">
    <location>
        <begin position="960"/>
        <end position="976"/>
    </location>
</feature>
<dbReference type="PANTHER" id="PTHR33050:SF7">
    <property type="entry name" value="RIBONUCLEASE H"/>
    <property type="match status" value="1"/>
</dbReference>
<dbReference type="InterPro" id="IPR052055">
    <property type="entry name" value="Hepadnavirus_pol/RT"/>
</dbReference>
<dbReference type="InterPro" id="IPR036397">
    <property type="entry name" value="RNaseH_sf"/>
</dbReference>
<feature type="region of interest" description="Disordered" evidence="4">
    <location>
        <begin position="864"/>
        <end position="929"/>
    </location>
</feature>
<evidence type="ECO:0000256" key="2">
    <source>
        <dbReference type="PROSITE-ProRule" id="PRU00042"/>
    </source>
</evidence>
<evidence type="ECO:0000313" key="7">
    <source>
        <dbReference type="Proteomes" id="UP000002748"/>
    </source>
</evidence>
<dbReference type="Proteomes" id="UP000002748">
    <property type="component" value="Unassembled WGS sequence"/>
</dbReference>
<dbReference type="Gene3D" id="1.10.443.10">
    <property type="entry name" value="Intergrase catalytic core"/>
    <property type="match status" value="1"/>
</dbReference>
<dbReference type="SUPFAM" id="SSF56672">
    <property type="entry name" value="DNA/RNA polymerases"/>
    <property type="match status" value="1"/>
</dbReference>
<dbReference type="InterPro" id="IPR013762">
    <property type="entry name" value="Integrase-like_cat_sf"/>
</dbReference>
<name>J6F5X4_TRIAS</name>
<organism evidence="6 7">
    <name type="scientific">Trichosporon asahii var. asahii (strain ATCC 90039 / CBS 2479 / JCM 2466 / KCTC 7840 / NBRC 103889/ NCYC 2677 / UAMH 7654)</name>
    <name type="common">Yeast</name>
    <dbReference type="NCBI Taxonomy" id="1186058"/>
    <lineage>
        <taxon>Eukaryota</taxon>
        <taxon>Fungi</taxon>
        <taxon>Dikarya</taxon>
        <taxon>Basidiomycota</taxon>
        <taxon>Agaricomycotina</taxon>
        <taxon>Tremellomycetes</taxon>
        <taxon>Trichosporonales</taxon>
        <taxon>Trichosporonaceae</taxon>
        <taxon>Trichosporon</taxon>
    </lineage>
</organism>
<feature type="compositionally biased region" description="Pro residues" evidence="4">
    <location>
        <begin position="78"/>
        <end position="109"/>
    </location>
</feature>
<dbReference type="InterPro" id="IPR013087">
    <property type="entry name" value="Znf_C2H2_type"/>
</dbReference>
<dbReference type="HOGENOM" id="CLU_236714_0_0_1"/>
<feature type="region of interest" description="Disordered" evidence="4">
    <location>
        <begin position="399"/>
        <end position="446"/>
    </location>
</feature>
<keyword evidence="3" id="KW-0175">Coiled coil</keyword>
<feature type="domain" description="C2H2-type" evidence="5">
    <location>
        <begin position="771"/>
        <end position="794"/>
    </location>
</feature>
<keyword evidence="2" id="KW-0479">Metal-binding</keyword>
<evidence type="ECO:0000256" key="4">
    <source>
        <dbReference type="SAM" id="MobiDB-lite"/>
    </source>
</evidence>
<feature type="compositionally biased region" description="Low complexity" evidence="4">
    <location>
        <begin position="485"/>
        <end position="504"/>
    </location>
</feature>
<dbReference type="SMART" id="SM00355">
    <property type="entry name" value="ZnF_C2H2"/>
    <property type="match status" value="6"/>
</dbReference>
<dbReference type="InterPro" id="IPR043502">
    <property type="entry name" value="DNA/RNA_pol_sf"/>
</dbReference>
<feature type="region of interest" description="Disordered" evidence="4">
    <location>
        <begin position="574"/>
        <end position="618"/>
    </location>
</feature>
<dbReference type="RefSeq" id="XP_014183816.1">
    <property type="nucleotide sequence ID" value="XM_014328341.1"/>
</dbReference>
<dbReference type="VEuPathDB" id="FungiDB:A1Q1_03965"/>
<dbReference type="PROSITE" id="PS50157">
    <property type="entry name" value="ZINC_FINGER_C2H2_2"/>
    <property type="match status" value="2"/>
</dbReference>
<feature type="region of interest" description="Disordered" evidence="4">
    <location>
        <begin position="1838"/>
        <end position="1858"/>
    </location>
</feature>
<dbReference type="Gene3D" id="3.10.10.10">
    <property type="entry name" value="HIV Type 1 Reverse Transcriptase, subunit A, domain 1"/>
    <property type="match status" value="1"/>
</dbReference>
<dbReference type="GO" id="GO:0015074">
    <property type="term" value="P:DNA integration"/>
    <property type="evidence" value="ECO:0007669"/>
    <property type="project" value="InterPro"/>
</dbReference>
<dbReference type="Pfam" id="PF00078">
    <property type="entry name" value="RVT_1"/>
    <property type="match status" value="1"/>
</dbReference>